<organism evidence="4 5">
    <name type="scientific">Steroidobacter gossypii</name>
    <dbReference type="NCBI Taxonomy" id="2805490"/>
    <lineage>
        <taxon>Bacteria</taxon>
        <taxon>Pseudomonadati</taxon>
        <taxon>Pseudomonadota</taxon>
        <taxon>Gammaproteobacteria</taxon>
        <taxon>Steroidobacterales</taxon>
        <taxon>Steroidobacteraceae</taxon>
        <taxon>Steroidobacter</taxon>
    </lineage>
</organism>
<dbReference type="Gene3D" id="3.40.50.2000">
    <property type="entry name" value="Glycogen Phosphorylase B"/>
    <property type="match status" value="2"/>
</dbReference>
<evidence type="ECO:0000256" key="1">
    <source>
        <dbReference type="ARBA" id="ARBA00022679"/>
    </source>
</evidence>
<feature type="domain" description="Glycosyltransferase subfamily 4-like N-terminal" evidence="3">
    <location>
        <begin position="15"/>
        <end position="168"/>
    </location>
</feature>
<evidence type="ECO:0000313" key="5">
    <source>
        <dbReference type="Proteomes" id="UP000661077"/>
    </source>
</evidence>
<dbReference type="PANTHER" id="PTHR46401:SF2">
    <property type="entry name" value="GLYCOSYLTRANSFERASE WBBK-RELATED"/>
    <property type="match status" value="1"/>
</dbReference>
<keyword evidence="5" id="KW-1185">Reference proteome</keyword>
<evidence type="ECO:0000259" key="2">
    <source>
        <dbReference type="Pfam" id="PF00534"/>
    </source>
</evidence>
<keyword evidence="1" id="KW-0808">Transferase</keyword>
<gene>
    <name evidence="4" type="ORF">JM946_26785</name>
</gene>
<evidence type="ECO:0000313" key="4">
    <source>
        <dbReference type="EMBL" id="MBM0108354.1"/>
    </source>
</evidence>
<reference evidence="4 5" key="1">
    <citation type="journal article" date="2021" name="Int. J. Syst. Evol. Microbiol.">
        <title>Steroidobacter gossypii sp. nov., isolated from soil of cotton cropping field.</title>
        <authorList>
            <person name="Huang R."/>
            <person name="Yang S."/>
            <person name="Zhen C."/>
            <person name="Liu W."/>
        </authorList>
    </citation>
    <scope>NUCLEOTIDE SEQUENCE [LARGE SCALE GENOMIC DNA]</scope>
    <source>
        <strain evidence="4 5">S1-65</strain>
    </source>
</reference>
<dbReference type="PANTHER" id="PTHR46401">
    <property type="entry name" value="GLYCOSYLTRANSFERASE WBBK-RELATED"/>
    <property type="match status" value="1"/>
</dbReference>
<dbReference type="Proteomes" id="UP000661077">
    <property type="component" value="Unassembled WGS sequence"/>
</dbReference>
<dbReference type="Pfam" id="PF00534">
    <property type="entry name" value="Glycos_transf_1"/>
    <property type="match status" value="1"/>
</dbReference>
<comment type="caution">
    <text evidence="4">The sequence shown here is derived from an EMBL/GenBank/DDBJ whole genome shotgun (WGS) entry which is preliminary data.</text>
</comment>
<dbReference type="RefSeq" id="WP_203170522.1">
    <property type="nucleotide sequence ID" value="NZ_JAEVLS010000008.1"/>
</dbReference>
<feature type="domain" description="Glycosyl transferase family 1" evidence="2">
    <location>
        <begin position="191"/>
        <end position="339"/>
    </location>
</feature>
<evidence type="ECO:0000259" key="3">
    <source>
        <dbReference type="Pfam" id="PF13439"/>
    </source>
</evidence>
<dbReference type="InterPro" id="IPR028098">
    <property type="entry name" value="Glyco_trans_4-like_N"/>
</dbReference>
<proteinExistence type="predicted"/>
<sequence>MRLGIMLRHFDQHEGGVKVYTREVVRSLIELNRRHEIILLFRNRQRLGTYQGVDGVQEVLLEGGSILYWDQIKVPRAVRDHGIDVLFNPKYSIPLRARCKTSWVCHGMDWYAMPQASAFLDRLSHRYLVPRYANKADALISVSEITTEHLRKYLNVPRERIHTIYSGLSDGFRARLSPEQLEQTRKRFGLPERFLLYCGAVYPPKNFTRLIQAYAKVGPAQGVPLVIAGGGNRYLSEHELDEPKRQKIADWVKWPGWIENKDLPAFYQLAEGLLLPSLYESVGMPIMEAMACACPVLTSDRFGTKEIAGDAAVLVNPESVDAIAAGIDRLLNDRELRAAKVAAGLERSRRFTWSHTASELMRVLESL</sequence>
<dbReference type="CDD" id="cd03809">
    <property type="entry name" value="GT4_MtfB-like"/>
    <property type="match status" value="1"/>
</dbReference>
<name>A0ABS1X545_9GAMM</name>
<protein>
    <submittedName>
        <fullName evidence="4">Glycosyltransferase family 4 protein</fullName>
    </submittedName>
</protein>
<dbReference type="InterPro" id="IPR001296">
    <property type="entry name" value="Glyco_trans_1"/>
</dbReference>
<dbReference type="EMBL" id="JAEVLS010000008">
    <property type="protein sequence ID" value="MBM0108354.1"/>
    <property type="molecule type" value="Genomic_DNA"/>
</dbReference>
<accession>A0ABS1X545</accession>
<dbReference type="SUPFAM" id="SSF53756">
    <property type="entry name" value="UDP-Glycosyltransferase/glycogen phosphorylase"/>
    <property type="match status" value="1"/>
</dbReference>
<dbReference type="Pfam" id="PF13439">
    <property type="entry name" value="Glyco_transf_4"/>
    <property type="match status" value="1"/>
</dbReference>